<evidence type="ECO:0000313" key="2">
    <source>
        <dbReference type="Proteomes" id="UP000027451"/>
    </source>
</evidence>
<accession>A0A656QMK7</accession>
<proteinExistence type="predicted"/>
<protein>
    <recommendedName>
        <fullName evidence="3">DUF29 domain-containing protein</fullName>
    </recommendedName>
</protein>
<organism evidence="1 2">
    <name type="scientific">Caballeronia zhejiangensis</name>
    <dbReference type="NCBI Taxonomy" id="871203"/>
    <lineage>
        <taxon>Bacteria</taxon>
        <taxon>Pseudomonadati</taxon>
        <taxon>Pseudomonadota</taxon>
        <taxon>Betaproteobacteria</taxon>
        <taxon>Burkholderiales</taxon>
        <taxon>Burkholderiaceae</taxon>
        <taxon>Caballeronia</taxon>
    </lineage>
</organism>
<keyword evidence="2" id="KW-1185">Reference proteome</keyword>
<dbReference type="EMBL" id="JFHD01000006">
    <property type="protein sequence ID" value="KDR31353.1"/>
    <property type="molecule type" value="Genomic_DNA"/>
</dbReference>
<dbReference type="PANTHER" id="PTHR34235:SF4">
    <property type="entry name" value="SLR0291 PROTEIN"/>
    <property type="match status" value="1"/>
</dbReference>
<comment type="caution">
    <text evidence="1">The sequence shown here is derived from an EMBL/GenBank/DDBJ whole genome shotgun (WGS) entry which is preliminary data.</text>
</comment>
<dbReference type="Gene3D" id="1.20.1220.20">
    <property type="entry name" value="Uncharcterised protein PF01724"/>
    <property type="match status" value="1"/>
</dbReference>
<dbReference type="InterPro" id="IPR002636">
    <property type="entry name" value="DUF29"/>
</dbReference>
<dbReference type="RefSeq" id="WP_034471702.1">
    <property type="nucleotide sequence ID" value="NZ_JFHD01000006.1"/>
</dbReference>
<evidence type="ECO:0008006" key="3">
    <source>
        <dbReference type="Google" id="ProtNLM"/>
    </source>
</evidence>
<name>A0A656QMK7_9BURK</name>
<dbReference type="AlphaFoldDB" id="A0A656QMK7"/>
<dbReference type="Pfam" id="PF01724">
    <property type="entry name" value="DUF29"/>
    <property type="match status" value="1"/>
</dbReference>
<evidence type="ECO:0000313" key="1">
    <source>
        <dbReference type="EMBL" id="KDR31353.1"/>
    </source>
</evidence>
<dbReference type="Proteomes" id="UP000027451">
    <property type="component" value="Unassembled WGS sequence"/>
</dbReference>
<reference evidence="1 2" key="1">
    <citation type="submission" date="2014-03" db="EMBL/GenBank/DDBJ databases">
        <title>Draft Genome Sequences of Four Burkholderia Strains.</title>
        <authorList>
            <person name="Liu X.Y."/>
            <person name="Li C.X."/>
            <person name="Xu J.H."/>
        </authorList>
    </citation>
    <scope>NUCLEOTIDE SEQUENCE [LARGE SCALE GENOMIC DNA]</scope>
    <source>
        <strain evidence="1 2">OP-1</strain>
    </source>
</reference>
<sequence length="143" mass="16379">MRTRYEQDVVLWAKEQAALLRSGQLSALDIEHIAEEIEDVGKSEQRELVSRLTVLLAHLLKWQYQPGWRGNSWRRMIAVQRKDVALVLDEAPSLKGKFSDSEWFAFVWEKAVVAASNETGLEDFAESCPWSIEQIMDGEFLPG</sequence>
<dbReference type="PANTHER" id="PTHR34235">
    <property type="entry name" value="SLR1203 PROTEIN-RELATED"/>
    <property type="match status" value="1"/>
</dbReference>
<gene>
    <name evidence="1" type="ORF">BG60_32690</name>
</gene>